<comment type="caution">
    <text evidence="2">The sequence shown here is derived from an EMBL/GenBank/DDBJ whole genome shotgun (WGS) entry which is preliminary data.</text>
</comment>
<dbReference type="EMBL" id="JAAKZF010000157">
    <property type="protein sequence ID" value="NGO55959.1"/>
    <property type="molecule type" value="Genomic_DNA"/>
</dbReference>
<organism evidence="2 3">
    <name type="scientific">Allomesorhizobium camelthorni</name>
    <dbReference type="NCBI Taxonomy" id="475069"/>
    <lineage>
        <taxon>Bacteria</taxon>
        <taxon>Pseudomonadati</taxon>
        <taxon>Pseudomonadota</taxon>
        <taxon>Alphaproteobacteria</taxon>
        <taxon>Hyphomicrobiales</taxon>
        <taxon>Phyllobacteriaceae</taxon>
        <taxon>Allomesorhizobium</taxon>
    </lineage>
</organism>
<dbReference type="AlphaFoldDB" id="A0A6G4WMZ5"/>
<evidence type="ECO:0000313" key="3">
    <source>
        <dbReference type="Proteomes" id="UP001642900"/>
    </source>
</evidence>
<evidence type="ECO:0000313" key="2">
    <source>
        <dbReference type="EMBL" id="NGO55959.1"/>
    </source>
</evidence>
<evidence type="ECO:0008006" key="4">
    <source>
        <dbReference type="Google" id="ProtNLM"/>
    </source>
</evidence>
<evidence type="ECO:0000256" key="1">
    <source>
        <dbReference type="SAM" id="MobiDB-lite"/>
    </source>
</evidence>
<keyword evidence="3" id="KW-1185">Reference proteome</keyword>
<reference evidence="2 3" key="1">
    <citation type="submission" date="2020-02" db="EMBL/GenBank/DDBJ databases">
        <title>Genome sequence of strain CCNWXJ40-4.</title>
        <authorList>
            <person name="Gao J."/>
            <person name="Sun J."/>
        </authorList>
    </citation>
    <scope>NUCLEOTIDE SEQUENCE [LARGE SCALE GENOMIC DNA]</scope>
    <source>
        <strain evidence="2 3">CCNWXJ 40-4</strain>
    </source>
</reference>
<sequence>MRQNLSAKPWTDAEKAQVAHFAALGMSGGDIASRFEGRTRSSVCGLVKRMGVKLLGQNGGNTSRKGKKRAPRKPSNVIPFPKQARVVAVSKAPPPKPVKLSVASSNVELMVADWLAKNGGPRRIERGVSRDWIEGFLRKHGYAFDIWTCKPRLGGRVVTWRTVNDLVDRLRAGEGLQPFKVRSA</sequence>
<name>A0A6G4WMZ5_9HYPH</name>
<protein>
    <recommendedName>
        <fullName evidence="4">GcrA cell cycle regulator</fullName>
    </recommendedName>
</protein>
<dbReference type="Proteomes" id="UP001642900">
    <property type="component" value="Unassembled WGS sequence"/>
</dbReference>
<feature type="region of interest" description="Disordered" evidence="1">
    <location>
        <begin position="55"/>
        <end position="76"/>
    </location>
</feature>
<proteinExistence type="predicted"/>
<accession>A0A6G4WMZ5</accession>
<dbReference type="RefSeq" id="WP_165034293.1">
    <property type="nucleotide sequence ID" value="NZ_JAAKZF010000157.1"/>
</dbReference>
<gene>
    <name evidence="2" type="ORF">G6N73_34025</name>
</gene>